<keyword evidence="4" id="KW-0503">Monooxygenase</keyword>
<sequence>MQHSKLQARVIIVGAGPVGMTLAMDLAWRGIDVIVAETRYPGEPPSVKCNHVSARTMEVFRRLGLVEKVRNAGLPADYPNDASYRTTSTGIEMARIPIPARNERYTAKGGPDTWWPTAEPPHRINQIYLEPVLFEHAAAQPNIRILNRTEIEDFVQDETGVVATARDLDSGETFTITGAYLVGCDGGRSTIRRKIGAQLSGTPVIQRVQSTYFRAPKLLSMMPGERAWMYLSLNPRRTGTLVAIDGKETWLLHNHLYDGEPDFDSIDRDWALRTILGVGPDFEYEVLSKEDWVGRRLVADKFRDRRAFIAGDAAHLWIPYAGYGMNAGIADAMDLSWMLAAVLNGWAPESLLDAYERERQPITEQVSQFAMDMALKNMRQRKSTPPEVEMEGPEGDAARARVGQEAYDLNVNQYCCGGLNFGYFYSQSPVIAYDDGQHPAYTMYDFTPSTVPGCRAPHVFLPDGRSLYDALGPDYSVLRFDQAVDVTGLVEAAAKRGVPLTVVDVPQDLAGDLYRHKLALVRPDQHIAWRGDTLPPDPMALIDLIRGASVTAIRKAA</sequence>
<dbReference type="OrthoDB" id="9791689at2"/>
<name>A0A1W6ZVF2_9HYPH</name>
<keyword evidence="3" id="KW-0274">FAD</keyword>
<dbReference type="Gene3D" id="3.40.30.120">
    <property type="match status" value="1"/>
</dbReference>
<evidence type="ECO:0000313" key="5">
    <source>
        <dbReference type="Proteomes" id="UP000194137"/>
    </source>
</evidence>
<dbReference type="PANTHER" id="PTHR43004:SF19">
    <property type="entry name" value="BINDING MONOOXYGENASE, PUTATIVE (JCVI)-RELATED"/>
    <property type="match status" value="1"/>
</dbReference>
<dbReference type="Proteomes" id="UP000194137">
    <property type="component" value="Chromosome"/>
</dbReference>
<accession>A0A1W6ZVF2</accession>
<dbReference type="Gene3D" id="3.50.50.60">
    <property type="entry name" value="FAD/NAD(P)-binding domain"/>
    <property type="match status" value="1"/>
</dbReference>
<protein>
    <submittedName>
        <fullName evidence="4">Monooxygenase</fullName>
    </submittedName>
</protein>
<keyword evidence="4" id="KW-0560">Oxidoreductase</keyword>
<dbReference type="NCBIfam" id="NF004780">
    <property type="entry name" value="PRK06126.1"/>
    <property type="match status" value="1"/>
</dbReference>
<dbReference type="Pfam" id="PF21274">
    <property type="entry name" value="Rng_hyd_C"/>
    <property type="match status" value="1"/>
</dbReference>
<dbReference type="KEGG" id="psin:CAK95_17820"/>
<keyword evidence="2" id="KW-0285">Flavoprotein</keyword>
<dbReference type="STRING" id="1235591.CAK95_17820"/>
<dbReference type="PANTHER" id="PTHR43004">
    <property type="entry name" value="TRK SYSTEM POTASSIUM UPTAKE PROTEIN"/>
    <property type="match status" value="1"/>
</dbReference>
<dbReference type="GO" id="GO:0071949">
    <property type="term" value="F:FAD binding"/>
    <property type="evidence" value="ECO:0007669"/>
    <property type="project" value="InterPro"/>
</dbReference>
<comment type="cofactor">
    <cofactor evidence="1">
        <name>FAD</name>
        <dbReference type="ChEBI" id="CHEBI:57692"/>
    </cofactor>
</comment>
<evidence type="ECO:0000256" key="1">
    <source>
        <dbReference type="ARBA" id="ARBA00001974"/>
    </source>
</evidence>
<dbReference type="InterPro" id="IPR050641">
    <property type="entry name" value="RIFMO-like"/>
</dbReference>
<proteinExistence type="predicted"/>
<dbReference type="InterPro" id="IPR002938">
    <property type="entry name" value="FAD-bd"/>
</dbReference>
<gene>
    <name evidence="4" type="ORF">CAK95_17820</name>
</gene>
<dbReference type="SUPFAM" id="SSF51905">
    <property type="entry name" value="FAD/NAD(P)-binding domain"/>
    <property type="match status" value="1"/>
</dbReference>
<evidence type="ECO:0000313" key="4">
    <source>
        <dbReference type="EMBL" id="ARQ00735.1"/>
    </source>
</evidence>
<dbReference type="Pfam" id="PF01494">
    <property type="entry name" value="FAD_binding_3"/>
    <property type="match status" value="1"/>
</dbReference>
<dbReference type="PRINTS" id="PR00420">
    <property type="entry name" value="RNGMNOXGNASE"/>
</dbReference>
<reference evidence="4 5" key="1">
    <citation type="submission" date="2017-05" db="EMBL/GenBank/DDBJ databases">
        <title>Full genome sequence of Pseudorhodoplanes sinuspersici.</title>
        <authorList>
            <person name="Dastgheib S.M.M."/>
            <person name="Shavandi M."/>
            <person name="Tirandaz H."/>
        </authorList>
    </citation>
    <scope>NUCLEOTIDE SEQUENCE [LARGE SCALE GENOMIC DNA]</scope>
    <source>
        <strain evidence="4 5">RIPI110</strain>
    </source>
</reference>
<dbReference type="Gene3D" id="3.30.9.10">
    <property type="entry name" value="D-Amino Acid Oxidase, subunit A, domain 2"/>
    <property type="match status" value="1"/>
</dbReference>
<keyword evidence="5" id="KW-1185">Reference proteome</keyword>
<dbReference type="InterPro" id="IPR036188">
    <property type="entry name" value="FAD/NAD-bd_sf"/>
</dbReference>
<evidence type="ECO:0000256" key="2">
    <source>
        <dbReference type="ARBA" id="ARBA00022630"/>
    </source>
</evidence>
<dbReference type="AlphaFoldDB" id="A0A1W6ZVF2"/>
<evidence type="ECO:0000256" key="3">
    <source>
        <dbReference type="ARBA" id="ARBA00022827"/>
    </source>
</evidence>
<dbReference type="GO" id="GO:0016709">
    <property type="term" value="F:oxidoreductase activity, acting on paired donors, with incorporation or reduction of molecular oxygen, NAD(P)H as one donor, and incorporation of one atom of oxygen"/>
    <property type="evidence" value="ECO:0007669"/>
    <property type="project" value="UniProtKB-ARBA"/>
</dbReference>
<dbReference type="RefSeq" id="WP_086089130.1">
    <property type="nucleotide sequence ID" value="NZ_CP021112.1"/>
</dbReference>
<organism evidence="4 5">
    <name type="scientific">Pseudorhodoplanes sinuspersici</name>
    <dbReference type="NCBI Taxonomy" id="1235591"/>
    <lineage>
        <taxon>Bacteria</taxon>
        <taxon>Pseudomonadati</taxon>
        <taxon>Pseudomonadota</taxon>
        <taxon>Alphaproteobacteria</taxon>
        <taxon>Hyphomicrobiales</taxon>
        <taxon>Pseudorhodoplanes</taxon>
    </lineage>
</organism>
<dbReference type="EMBL" id="CP021112">
    <property type="protein sequence ID" value="ARQ00735.1"/>
    <property type="molecule type" value="Genomic_DNA"/>
</dbReference>